<comment type="caution">
    <text evidence="7">The sequence shown here is derived from an EMBL/GenBank/DDBJ whole genome shotgun (WGS) entry which is preliminary data.</text>
</comment>
<dbReference type="PROSITE" id="PS51352">
    <property type="entry name" value="THIOREDOXIN_2"/>
    <property type="match status" value="1"/>
</dbReference>
<name>A0A8G2EYF6_9PROT</name>
<dbReference type="Proteomes" id="UP000198615">
    <property type="component" value="Unassembled WGS sequence"/>
</dbReference>
<evidence type="ECO:0000256" key="2">
    <source>
        <dbReference type="ARBA" id="ARBA00022748"/>
    </source>
</evidence>
<proteinExistence type="predicted"/>
<reference evidence="7 8" key="1">
    <citation type="submission" date="2016-10" db="EMBL/GenBank/DDBJ databases">
        <authorList>
            <person name="Varghese N."/>
            <person name="Submissions S."/>
        </authorList>
    </citation>
    <scope>NUCLEOTIDE SEQUENCE [LARGE SCALE GENOMIC DNA]</scope>
    <source>
        <strain evidence="7 8">DSM 18839</strain>
    </source>
</reference>
<keyword evidence="8" id="KW-1185">Reference proteome</keyword>
<keyword evidence="7" id="KW-0413">Isomerase</keyword>
<dbReference type="GO" id="GO:0016853">
    <property type="term" value="F:isomerase activity"/>
    <property type="evidence" value="ECO:0007669"/>
    <property type="project" value="UniProtKB-KW"/>
</dbReference>
<organism evidence="7 8">
    <name type="scientific">Thalassobaculum litoreum DSM 18839</name>
    <dbReference type="NCBI Taxonomy" id="1123362"/>
    <lineage>
        <taxon>Bacteria</taxon>
        <taxon>Pseudomonadati</taxon>
        <taxon>Pseudomonadota</taxon>
        <taxon>Alphaproteobacteria</taxon>
        <taxon>Rhodospirillales</taxon>
        <taxon>Thalassobaculaceae</taxon>
        <taxon>Thalassobaculum</taxon>
    </lineage>
</organism>
<keyword evidence="5" id="KW-0732">Signal</keyword>
<dbReference type="CDD" id="cd02966">
    <property type="entry name" value="TlpA_like_family"/>
    <property type="match status" value="1"/>
</dbReference>
<evidence type="ECO:0000256" key="3">
    <source>
        <dbReference type="ARBA" id="ARBA00023157"/>
    </source>
</evidence>
<accession>A0A8G2EYF6</accession>
<evidence type="ECO:0000313" key="8">
    <source>
        <dbReference type="Proteomes" id="UP000198615"/>
    </source>
</evidence>
<keyword evidence="4" id="KW-0676">Redox-active center</keyword>
<dbReference type="InterPro" id="IPR000866">
    <property type="entry name" value="AhpC/TSA"/>
</dbReference>
<evidence type="ECO:0000259" key="6">
    <source>
        <dbReference type="PROSITE" id="PS51352"/>
    </source>
</evidence>
<dbReference type="PANTHER" id="PTHR42852">
    <property type="entry name" value="THIOL:DISULFIDE INTERCHANGE PROTEIN DSBE"/>
    <property type="match status" value="1"/>
</dbReference>
<gene>
    <name evidence="7" type="ORF">SAMN05660686_04786</name>
</gene>
<feature type="domain" description="Thioredoxin" evidence="6">
    <location>
        <begin position="30"/>
        <end position="172"/>
    </location>
</feature>
<dbReference type="EMBL" id="FNBW01000021">
    <property type="protein sequence ID" value="SDG54359.1"/>
    <property type="molecule type" value="Genomic_DNA"/>
</dbReference>
<dbReference type="OrthoDB" id="9799347at2"/>
<evidence type="ECO:0000256" key="1">
    <source>
        <dbReference type="ARBA" id="ARBA00004196"/>
    </source>
</evidence>
<dbReference type="AlphaFoldDB" id="A0A8G2EYF6"/>
<evidence type="ECO:0000313" key="7">
    <source>
        <dbReference type="EMBL" id="SDG54359.1"/>
    </source>
</evidence>
<dbReference type="GO" id="GO:0015036">
    <property type="term" value="F:disulfide oxidoreductase activity"/>
    <property type="evidence" value="ECO:0007669"/>
    <property type="project" value="UniProtKB-ARBA"/>
</dbReference>
<dbReference type="PANTHER" id="PTHR42852:SF6">
    <property type="entry name" value="THIOL:DISULFIDE INTERCHANGE PROTEIN DSBE"/>
    <property type="match status" value="1"/>
</dbReference>
<sequence length="181" mass="20021">MKVAIALGFVLGLIFPSVTAASEPTAVPLHDTPRPLSQISFTNERGDMLTLDRWRGKIVLLNVWATWCGPCREEMPTLDRLQETLGGEHFDVVALSIDRAGAGVVRRFFDEIGITHLDIFIDETMKASRDLKILGLPGTLLIGPNRQELGRLIGPAEWDTPAMIALFKAVIAKYTEKEPNQ</sequence>
<feature type="chain" id="PRO_5034208846" evidence="5">
    <location>
        <begin position="21"/>
        <end position="181"/>
    </location>
</feature>
<evidence type="ECO:0000256" key="5">
    <source>
        <dbReference type="SAM" id="SignalP"/>
    </source>
</evidence>
<comment type="subcellular location">
    <subcellularLocation>
        <location evidence="1">Cell envelope</location>
    </subcellularLocation>
</comment>
<keyword evidence="2" id="KW-0201">Cytochrome c-type biogenesis</keyword>
<dbReference type="Pfam" id="PF00578">
    <property type="entry name" value="AhpC-TSA"/>
    <property type="match status" value="1"/>
</dbReference>
<dbReference type="Gene3D" id="3.40.30.10">
    <property type="entry name" value="Glutaredoxin"/>
    <property type="match status" value="1"/>
</dbReference>
<dbReference type="InterPro" id="IPR050553">
    <property type="entry name" value="Thioredoxin_ResA/DsbE_sf"/>
</dbReference>
<dbReference type="GO" id="GO:0030313">
    <property type="term" value="C:cell envelope"/>
    <property type="evidence" value="ECO:0007669"/>
    <property type="project" value="UniProtKB-SubCell"/>
</dbReference>
<dbReference type="GO" id="GO:0016209">
    <property type="term" value="F:antioxidant activity"/>
    <property type="evidence" value="ECO:0007669"/>
    <property type="project" value="InterPro"/>
</dbReference>
<keyword evidence="3" id="KW-1015">Disulfide bond</keyword>
<dbReference type="InterPro" id="IPR017937">
    <property type="entry name" value="Thioredoxin_CS"/>
</dbReference>
<dbReference type="InterPro" id="IPR036249">
    <property type="entry name" value="Thioredoxin-like_sf"/>
</dbReference>
<dbReference type="GO" id="GO:0017004">
    <property type="term" value="P:cytochrome complex assembly"/>
    <property type="evidence" value="ECO:0007669"/>
    <property type="project" value="UniProtKB-KW"/>
</dbReference>
<dbReference type="RefSeq" id="WP_028793064.1">
    <property type="nucleotide sequence ID" value="NZ_FNBW01000021.1"/>
</dbReference>
<dbReference type="InterPro" id="IPR013766">
    <property type="entry name" value="Thioredoxin_domain"/>
</dbReference>
<protein>
    <submittedName>
        <fullName evidence="7">Thiol-disulfide isomerase or thioredoxin</fullName>
    </submittedName>
</protein>
<dbReference type="PROSITE" id="PS00194">
    <property type="entry name" value="THIOREDOXIN_1"/>
    <property type="match status" value="1"/>
</dbReference>
<dbReference type="SUPFAM" id="SSF52833">
    <property type="entry name" value="Thioredoxin-like"/>
    <property type="match status" value="1"/>
</dbReference>
<evidence type="ECO:0000256" key="4">
    <source>
        <dbReference type="ARBA" id="ARBA00023284"/>
    </source>
</evidence>
<feature type="signal peptide" evidence="5">
    <location>
        <begin position="1"/>
        <end position="20"/>
    </location>
</feature>